<evidence type="ECO:0000256" key="8">
    <source>
        <dbReference type="ARBA" id="ARBA00022840"/>
    </source>
</evidence>
<dbReference type="Pfam" id="PF13426">
    <property type="entry name" value="PAS_9"/>
    <property type="match status" value="1"/>
</dbReference>
<dbReference type="InterPro" id="IPR003661">
    <property type="entry name" value="HisK_dim/P_dom"/>
</dbReference>
<keyword evidence="10" id="KW-0902">Two-component regulatory system</keyword>
<dbReference type="InterPro" id="IPR001789">
    <property type="entry name" value="Sig_transdc_resp-reg_receiver"/>
</dbReference>
<dbReference type="PRINTS" id="PR00344">
    <property type="entry name" value="BCTRLSENSOR"/>
</dbReference>
<dbReference type="InterPro" id="IPR011006">
    <property type="entry name" value="CheY-like_superfamily"/>
</dbReference>
<feature type="domain" description="PAC" evidence="18">
    <location>
        <begin position="205"/>
        <end position="254"/>
    </location>
</feature>
<dbReference type="GO" id="GO:0005886">
    <property type="term" value="C:plasma membrane"/>
    <property type="evidence" value="ECO:0007669"/>
    <property type="project" value="UniProtKB-SubCell"/>
</dbReference>
<dbReference type="CDD" id="cd16922">
    <property type="entry name" value="HATPase_EvgS-ArcB-TorS-like"/>
    <property type="match status" value="1"/>
</dbReference>
<dbReference type="PROSITE" id="PS50109">
    <property type="entry name" value="HIS_KIN"/>
    <property type="match status" value="1"/>
</dbReference>
<dbReference type="PANTHER" id="PTHR45339:SF1">
    <property type="entry name" value="HYBRID SIGNAL TRANSDUCTION HISTIDINE KINASE J"/>
    <property type="match status" value="1"/>
</dbReference>
<dbReference type="Pfam" id="PF00072">
    <property type="entry name" value="Response_reg"/>
    <property type="match status" value="1"/>
</dbReference>
<evidence type="ECO:0000259" key="15">
    <source>
        <dbReference type="PROSITE" id="PS50109"/>
    </source>
</evidence>
<keyword evidence="14" id="KW-0175">Coiled coil</keyword>
<dbReference type="Gene3D" id="3.30.450.20">
    <property type="entry name" value="PAS domain"/>
    <property type="match status" value="2"/>
</dbReference>
<feature type="domain" description="HPt" evidence="19">
    <location>
        <begin position="709"/>
        <end position="802"/>
    </location>
</feature>
<dbReference type="PROSITE" id="PS50894">
    <property type="entry name" value="HPT"/>
    <property type="match status" value="1"/>
</dbReference>
<dbReference type="InterPro" id="IPR008207">
    <property type="entry name" value="Sig_transdc_His_kin_Hpt_dom"/>
</dbReference>
<dbReference type="SUPFAM" id="SSF52172">
    <property type="entry name" value="CheY-like"/>
    <property type="match status" value="1"/>
</dbReference>
<feature type="coiled-coil region" evidence="14">
    <location>
        <begin position="245"/>
        <end position="276"/>
    </location>
</feature>
<dbReference type="SUPFAM" id="SSF55785">
    <property type="entry name" value="PYP-like sensor domain (PAS domain)"/>
    <property type="match status" value="2"/>
</dbReference>
<dbReference type="EMBL" id="CP003220">
    <property type="protein sequence ID" value="EGB15360.1"/>
    <property type="molecule type" value="Genomic_DNA"/>
</dbReference>
<dbReference type="Pfam" id="PF02518">
    <property type="entry name" value="HATPase_c"/>
    <property type="match status" value="1"/>
</dbReference>
<dbReference type="SUPFAM" id="SSF47226">
    <property type="entry name" value="Histidine-containing phosphotransfer domain, HPT domain"/>
    <property type="match status" value="1"/>
</dbReference>
<keyword evidence="20" id="KW-0418">Kinase</keyword>
<name>F0JI49_9BACT</name>
<keyword evidence="5 13" id="KW-0597">Phosphoprotein</keyword>
<evidence type="ECO:0000256" key="14">
    <source>
        <dbReference type="SAM" id="Coils"/>
    </source>
</evidence>
<dbReference type="Gene3D" id="3.30.565.10">
    <property type="entry name" value="Histidine kinase-like ATPase, C-terminal domain"/>
    <property type="match status" value="1"/>
</dbReference>
<dbReference type="InterPro" id="IPR035965">
    <property type="entry name" value="PAS-like_dom_sf"/>
</dbReference>
<dbReference type="CDD" id="cd17546">
    <property type="entry name" value="REC_hyHK_CKI1_RcsC-like"/>
    <property type="match status" value="1"/>
</dbReference>
<dbReference type="SMART" id="SM00091">
    <property type="entry name" value="PAS"/>
    <property type="match status" value="2"/>
</dbReference>
<dbReference type="Gene3D" id="1.20.120.160">
    <property type="entry name" value="HPT domain"/>
    <property type="match status" value="1"/>
</dbReference>
<dbReference type="Gene3D" id="1.10.287.130">
    <property type="match status" value="1"/>
</dbReference>
<dbReference type="GO" id="GO:0000155">
    <property type="term" value="F:phosphorelay sensor kinase activity"/>
    <property type="evidence" value="ECO:0007669"/>
    <property type="project" value="InterPro"/>
</dbReference>
<keyword evidence="4" id="KW-1003">Cell membrane</keyword>
<proteinExistence type="predicted"/>
<protein>
    <recommendedName>
        <fullName evidence="3">histidine kinase</fullName>
        <ecNumber evidence="3">2.7.13.3</ecNumber>
    </recommendedName>
</protein>
<dbReference type="PROSITE" id="PS50113">
    <property type="entry name" value="PAC"/>
    <property type="match status" value="1"/>
</dbReference>
<keyword evidence="21" id="KW-1185">Reference proteome</keyword>
<evidence type="ECO:0000259" key="18">
    <source>
        <dbReference type="PROSITE" id="PS50113"/>
    </source>
</evidence>
<dbReference type="SUPFAM" id="SSF55874">
    <property type="entry name" value="ATPase domain of HSP90 chaperone/DNA topoisomerase II/histidine kinase"/>
    <property type="match status" value="1"/>
</dbReference>
<dbReference type="PROSITE" id="PS50110">
    <property type="entry name" value="RESPONSE_REGULATORY"/>
    <property type="match status" value="1"/>
</dbReference>
<dbReference type="OrthoDB" id="5468693at2"/>
<dbReference type="SUPFAM" id="SSF47384">
    <property type="entry name" value="Homodimeric domain of signal transducing histidine kinase"/>
    <property type="match status" value="1"/>
</dbReference>
<dbReference type="InterPro" id="IPR000700">
    <property type="entry name" value="PAS-assoc_C"/>
</dbReference>
<keyword evidence="6" id="KW-0812">Transmembrane</keyword>
<dbReference type="SMART" id="SM00073">
    <property type="entry name" value="HPT"/>
    <property type="match status" value="1"/>
</dbReference>
<feature type="modified residue" description="Phosphohistidine" evidence="12">
    <location>
        <position position="748"/>
    </location>
</feature>
<dbReference type="GO" id="GO:0005524">
    <property type="term" value="F:ATP binding"/>
    <property type="evidence" value="ECO:0007669"/>
    <property type="project" value="UniProtKB-KW"/>
</dbReference>
<dbReference type="HOGENOM" id="CLU_000445_114_15_7"/>
<evidence type="ECO:0000256" key="7">
    <source>
        <dbReference type="ARBA" id="ARBA00022741"/>
    </source>
</evidence>
<evidence type="ECO:0000256" key="11">
    <source>
        <dbReference type="ARBA" id="ARBA00023136"/>
    </source>
</evidence>
<evidence type="ECO:0000256" key="10">
    <source>
        <dbReference type="ARBA" id="ARBA00023012"/>
    </source>
</evidence>
<dbReference type="EC" id="2.7.13.3" evidence="3"/>
<dbReference type="AlphaFoldDB" id="F0JI49"/>
<dbReference type="InterPro" id="IPR003594">
    <property type="entry name" value="HATPase_dom"/>
</dbReference>
<dbReference type="Gene3D" id="3.40.50.2300">
    <property type="match status" value="1"/>
</dbReference>
<keyword evidence="7" id="KW-0547">Nucleotide-binding</keyword>
<dbReference type="STRING" id="641491.DND132_2155"/>
<keyword evidence="8" id="KW-0067">ATP-binding</keyword>
<evidence type="ECO:0000313" key="20">
    <source>
        <dbReference type="EMBL" id="EGB15360.1"/>
    </source>
</evidence>
<comment type="subcellular location">
    <subcellularLocation>
        <location evidence="2">Cell membrane</location>
        <topology evidence="2">Multi-pass membrane protein</topology>
    </subcellularLocation>
</comment>
<dbReference type="eggNOG" id="COG5002">
    <property type="taxonomic scope" value="Bacteria"/>
</dbReference>
<evidence type="ECO:0000259" key="17">
    <source>
        <dbReference type="PROSITE" id="PS50112"/>
    </source>
</evidence>
<dbReference type="Pfam" id="PF01627">
    <property type="entry name" value="Hpt"/>
    <property type="match status" value="1"/>
</dbReference>
<evidence type="ECO:0000256" key="4">
    <source>
        <dbReference type="ARBA" id="ARBA00022475"/>
    </source>
</evidence>
<dbReference type="KEGG" id="ddn:DND132_2155"/>
<dbReference type="SMR" id="F0JI49"/>
<evidence type="ECO:0000256" key="1">
    <source>
        <dbReference type="ARBA" id="ARBA00000085"/>
    </source>
</evidence>
<dbReference type="SMART" id="SM00448">
    <property type="entry name" value="REC"/>
    <property type="match status" value="1"/>
</dbReference>
<dbReference type="Proteomes" id="UP000007845">
    <property type="component" value="Chromosome"/>
</dbReference>
<dbReference type="SMART" id="SM00388">
    <property type="entry name" value="HisKA"/>
    <property type="match status" value="1"/>
</dbReference>
<dbReference type="CDD" id="cd00082">
    <property type="entry name" value="HisKA"/>
    <property type="match status" value="1"/>
</dbReference>
<dbReference type="PROSITE" id="PS50112">
    <property type="entry name" value="PAS"/>
    <property type="match status" value="1"/>
</dbReference>
<gene>
    <name evidence="20" type="ORF">DND132_2155</name>
</gene>
<dbReference type="InterPro" id="IPR013656">
    <property type="entry name" value="PAS_4"/>
</dbReference>
<keyword evidence="9" id="KW-1133">Transmembrane helix</keyword>
<dbReference type="InterPro" id="IPR004358">
    <property type="entry name" value="Sig_transdc_His_kin-like_C"/>
</dbReference>
<sequence>MPFEKKPARPTSYVALDETSRALMDSSVESAFVMDVSGYVLAANDAAAKLFDLKPGQGLQRSNIYDLLPADAADSRRAKIEEAIRTVRAVRFEEEIGGRSLVHSIVPVANPWGEVNRLAVHTLDLTKLHRTDEDLRREQQRQIFFMESLPGIVYHLYPDQTIRYANRYFRRYFGSPRNRNCREALNCSGTSCSLCPPMEAMNTDRAVEWDWTDNQGRTFHLQCSPMTDSNGERMIMVLGIDITARQRAEDALKMARDKLEDRVRQRTVELERANVELTSKSQRLVTAMEKADAATRAKSSFLANMSHEIRTPLNAILGMSELALSIPDKDRKDRYLHRVMEAGNSLLSVINDILDFSKIEAARLTLENIDFDLRRTIEGTLDLHLIAAEEKGLELRAGVAEDVPPALVGDPSRLRQILINLIGNAIKFTETGGVTVSVRPAAPADDLKPGDPITLVFAVTDTGVGIPEHKQRDIFQSFLQADDSITRKYGGTGLGLAICQLLVELMGGELTLESREGMGSTFTFTTELTVGDPAAVERERLEAETPVPSLAPLNVLLADDNPLNRELATTLLSERGHRVLAVKNGIEALNALREAPFDLVLMDVQMPIMDGVSATRAIRDPNSGALNPNVPIIALTAHALKGDRERFLDAGMNDYIAKPIKMRDFYHTIARAMNGRPNPGPAPESEPSVPIAPGKPFDRKSALEMLGGKTELLARMDQIFLRDVPGELEELTGHFAKRDWNNAKRMAHSIKSSARTVGAHRLGAIAEQMEYLCRQQDLSSAEKELKILESDVRSALDYVSGIQARTTDTLPET</sequence>
<organism evidence="20 21">
    <name type="scientific">Pseudodesulfovibrio mercurii</name>
    <dbReference type="NCBI Taxonomy" id="641491"/>
    <lineage>
        <taxon>Bacteria</taxon>
        <taxon>Pseudomonadati</taxon>
        <taxon>Thermodesulfobacteriota</taxon>
        <taxon>Desulfovibrionia</taxon>
        <taxon>Desulfovibrionales</taxon>
        <taxon>Desulfovibrionaceae</taxon>
    </lineage>
</organism>
<dbReference type="InterPro" id="IPR036890">
    <property type="entry name" value="HATPase_C_sf"/>
</dbReference>
<feature type="domain" description="Response regulatory" evidence="16">
    <location>
        <begin position="554"/>
        <end position="673"/>
    </location>
</feature>
<evidence type="ECO:0000259" key="16">
    <source>
        <dbReference type="PROSITE" id="PS50110"/>
    </source>
</evidence>
<dbReference type="Pfam" id="PF00512">
    <property type="entry name" value="HisKA"/>
    <property type="match status" value="1"/>
</dbReference>
<dbReference type="InterPro" id="IPR036097">
    <property type="entry name" value="HisK_dim/P_sf"/>
</dbReference>
<evidence type="ECO:0000256" key="2">
    <source>
        <dbReference type="ARBA" id="ARBA00004651"/>
    </source>
</evidence>
<evidence type="ECO:0000256" key="13">
    <source>
        <dbReference type="PROSITE-ProRule" id="PRU00169"/>
    </source>
</evidence>
<evidence type="ECO:0000256" key="6">
    <source>
        <dbReference type="ARBA" id="ARBA00022692"/>
    </source>
</evidence>
<dbReference type="FunFam" id="3.30.565.10:FF:000010">
    <property type="entry name" value="Sensor histidine kinase RcsC"/>
    <property type="match status" value="1"/>
</dbReference>
<dbReference type="InterPro" id="IPR036641">
    <property type="entry name" value="HPT_dom_sf"/>
</dbReference>
<evidence type="ECO:0000256" key="12">
    <source>
        <dbReference type="PROSITE-ProRule" id="PRU00110"/>
    </source>
</evidence>
<dbReference type="PANTHER" id="PTHR45339">
    <property type="entry name" value="HYBRID SIGNAL TRANSDUCTION HISTIDINE KINASE J"/>
    <property type="match status" value="1"/>
</dbReference>
<evidence type="ECO:0000256" key="3">
    <source>
        <dbReference type="ARBA" id="ARBA00012438"/>
    </source>
</evidence>
<dbReference type="Pfam" id="PF08448">
    <property type="entry name" value="PAS_4"/>
    <property type="match status" value="1"/>
</dbReference>
<feature type="modified residue" description="4-aspartylphosphate" evidence="13">
    <location>
        <position position="603"/>
    </location>
</feature>
<evidence type="ECO:0000259" key="19">
    <source>
        <dbReference type="PROSITE" id="PS50894"/>
    </source>
</evidence>
<accession>F0JI49</accession>
<feature type="domain" description="Histidine kinase" evidence="15">
    <location>
        <begin position="304"/>
        <end position="530"/>
    </location>
</feature>
<dbReference type="InterPro" id="IPR005467">
    <property type="entry name" value="His_kinase_dom"/>
</dbReference>
<dbReference type="CDD" id="cd00130">
    <property type="entry name" value="PAS"/>
    <property type="match status" value="1"/>
</dbReference>
<feature type="domain" description="PAS" evidence="17">
    <location>
        <begin position="16"/>
        <end position="87"/>
    </location>
</feature>
<comment type="catalytic activity">
    <reaction evidence="1">
        <text>ATP + protein L-histidine = ADP + protein N-phospho-L-histidine.</text>
        <dbReference type="EC" id="2.7.13.3"/>
    </reaction>
</comment>
<evidence type="ECO:0000256" key="5">
    <source>
        <dbReference type="ARBA" id="ARBA00022553"/>
    </source>
</evidence>
<evidence type="ECO:0000313" key="21">
    <source>
        <dbReference type="Proteomes" id="UP000007845"/>
    </source>
</evidence>
<reference evidence="20 21" key="1">
    <citation type="journal article" date="2011" name="J. Bacteriol.">
        <title>Genome sequence of the mercury-methylating strain Desulfovibrio desulfuricans ND132.</title>
        <authorList>
            <person name="Brown S.D."/>
            <person name="Gilmour C.C."/>
            <person name="Kucken A.M."/>
            <person name="Wall J.D."/>
            <person name="Elias D.A."/>
            <person name="Brandt C.C."/>
            <person name="Podar M."/>
            <person name="Chertkov O."/>
            <person name="Held B."/>
            <person name="Bruce D.C."/>
            <person name="Detter J.C."/>
            <person name="Tapia R."/>
            <person name="Han C.S."/>
            <person name="Goodwin L.A."/>
            <person name="Cheng J.F."/>
            <person name="Pitluck S."/>
            <person name="Woyke T."/>
            <person name="Mikhailova N."/>
            <person name="Ivanova N.N."/>
            <person name="Han J."/>
            <person name="Lucas S."/>
            <person name="Lapidus A.L."/>
            <person name="Land M.L."/>
            <person name="Hauser L.J."/>
            <person name="Palumbo A.V."/>
        </authorList>
    </citation>
    <scope>NUCLEOTIDE SEQUENCE [LARGE SCALE GENOMIC DNA]</scope>
    <source>
        <strain evidence="20 21">ND132</strain>
    </source>
</reference>
<evidence type="ECO:0000256" key="9">
    <source>
        <dbReference type="ARBA" id="ARBA00022989"/>
    </source>
</evidence>
<keyword evidence="20" id="KW-0808">Transferase</keyword>
<dbReference type="CDD" id="cd00088">
    <property type="entry name" value="HPT"/>
    <property type="match status" value="1"/>
</dbReference>
<dbReference type="RefSeq" id="WP_014322787.1">
    <property type="nucleotide sequence ID" value="NC_016803.1"/>
</dbReference>
<keyword evidence="11" id="KW-0472">Membrane</keyword>
<dbReference type="InterPro" id="IPR000014">
    <property type="entry name" value="PAS"/>
</dbReference>
<dbReference type="SMART" id="SM00387">
    <property type="entry name" value="HATPase_c"/>
    <property type="match status" value="1"/>
</dbReference>